<evidence type="ECO:0000313" key="2">
    <source>
        <dbReference type="Proteomes" id="UP000789405"/>
    </source>
</evidence>
<gene>
    <name evidence="1" type="ORF">DERYTH_LOCUS21250</name>
</gene>
<dbReference type="Proteomes" id="UP000789405">
    <property type="component" value="Unassembled WGS sequence"/>
</dbReference>
<organism evidence="1 2">
    <name type="scientific">Dentiscutata erythropus</name>
    <dbReference type="NCBI Taxonomy" id="1348616"/>
    <lineage>
        <taxon>Eukaryota</taxon>
        <taxon>Fungi</taxon>
        <taxon>Fungi incertae sedis</taxon>
        <taxon>Mucoromycota</taxon>
        <taxon>Glomeromycotina</taxon>
        <taxon>Glomeromycetes</taxon>
        <taxon>Diversisporales</taxon>
        <taxon>Gigasporaceae</taxon>
        <taxon>Dentiscutata</taxon>
    </lineage>
</organism>
<dbReference type="AlphaFoldDB" id="A0A9N9JPP3"/>
<reference evidence="1" key="1">
    <citation type="submission" date="2021-06" db="EMBL/GenBank/DDBJ databases">
        <authorList>
            <person name="Kallberg Y."/>
            <person name="Tangrot J."/>
            <person name="Rosling A."/>
        </authorList>
    </citation>
    <scope>NUCLEOTIDE SEQUENCE</scope>
    <source>
        <strain evidence="1">MA453B</strain>
    </source>
</reference>
<sequence>KKLYLKMKKSEALCLLIKTVKEGKKITYFESGGLADTKQEGKKP</sequence>
<evidence type="ECO:0000313" key="1">
    <source>
        <dbReference type="EMBL" id="CAG8790160.1"/>
    </source>
</evidence>
<keyword evidence="2" id="KW-1185">Reference proteome</keyword>
<comment type="caution">
    <text evidence="1">The sequence shown here is derived from an EMBL/GenBank/DDBJ whole genome shotgun (WGS) entry which is preliminary data.</text>
</comment>
<accession>A0A9N9JPP3</accession>
<proteinExistence type="predicted"/>
<feature type="non-terminal residue" evidence="1">
    <location>
        <position position="1"/>
    </location>
</feature>
<name>A0A9N9JPP3_9GLOM</name>
<protein>
    <submittedName>
        <fullName evidence="1">1061_t:CDS:1</fullName>
    </submittedName>
</protein>
<dbReference type="EMBL" id="CAJVPY010026710">
    <property type="protein sequence ID" value="CAG8790160.1"/>
    <property type="molecule type" value="Genomic_DNA"/>
</dbReference>